<dbReference type="PROSITE" id="PS50883">
    <property type="entry name" value="EAL"/>
    <property type="match status" value="1"/>
</dbReference>
<organism evidence="3 4">
    <name type="scientific">Hungatella effluvii</name>
    <dbReference type="NCBI Taxonomy" id="1096246"/>
    <lineage>
        <taxon>Bacteria</taxon>
        <taxon>Bacillati</taxon>
        <taxon>Bacillota</taxon>
        <taxon>Clostridia</taxon>
        <taxon>Lachnospirales</taxon>
        <taxon>Lachnospiraceae</taxon>
        <taxon>Hungatella</taxon>
    </lineage>
</organism>
<dbReference type="InterPro" id="IPR000160">
    <property type="entry name" value="GGDEF_dom"/>
</dbReference>
<evidence type="ECO:0000259" key="2">
    <source>
        <dbReference type="PROSITE" id="PS50887"/>
    </source>
</evidence>
<feature type="domain" description="GGDEF" evidence="2">
    <location>
        <begin position="21"/>
        <end position="155"/>
    </location>
</feature>
<accession>A0A2V3XZR2</accession>
<dbReference type="Proteomes" id="UP000248057">
    <property type="component" value="Unassembled WGS sequence"/>
</dbReference>
<dbReference type="AlphaFoldDB" id="A0A2V3XZR2"/>
<evidence type="ECO:0000259" key="1">
    <source>
        <dbReference type="PROSITE" id="PS50883"/>
    </source>
</evidence>
<feature type="domain" description="EAL" evidence="1">
    <location>
        <begin position="164"/>
        <end position="415"/>
    </location>
</feature>
<comment type="caution">
    <text evidence="3">The sequence shown here is derived from an EMBL/GenBank/DDBJ whole genome shotgun (WGS) entry which is preliminary data.</text>
</comment>
<keyword evidence="4" id="KW-1185">Reference proteome</keyword>
<dbReference type="SUPFAM" id="SSF55073">
    <property type="entry name" value="Nucleotide cyclase"/>
    <property type="match status" value="1"/>
</dbReference>
<protein>
    <submittedName>
        <fullName evidence="3">EAL domain-containing protein (Putative c-di-GMP-specific phosphodiesterase class I)</fullName>
    </submittedName>
</protein>
<dbReference type="InterPro" id="IPR043128">
    <property type="entry name" value="Rev_trsase/Diguanyl_cyclase"/>
</dbReference>
<dbReference type="Gene3D" id="3.30.70.270">
    <property type="match status" value="1"/>
</dbReference>
<dbReference type="InterPro" id="IPR001633">
    <property type="entry name" value="EAL_dom"/>
</dbReference>
<gene>
    <name evidence="3" type="ORF">DFR60_11361</name>
</gene>
<evidence type="ECO:0000313" key="3">
    <source>
        <dbReference type="EMBL" id="PXX49676.1"/>
    </source>
</evidence>
<dbReference type="InterPro" id="IPR035919">
    <property type="entry name" value="EAL_sf"/>
</dbReference>
<dbReference type="PANTHER" id="PTHR33121">
    <property type="entry name" value="CYCLIC DI-GMP PHOSPHODIESTERASE PDEF"/>
    <property type="match status" value="1"/>
</dbReference>
<dbReference type="RefSeq" id="WP_110324753.1">
    <property type="nucleotide sequence ID" value="NZ_QJKD01000013.1"/>
</dbReference>
<dbReference type="GeneID" id="86063560"/>
<dbReference type="PROSITE" id="PS50887">
    <property type="entry name" value="GGDEF"/>
    <property type="match status" value="1"/>
</dbReference>
<reference evidence="3 4" key="1">
    <citation type="submission" date="2018-05" db="EMBL/GenBank/DDBJ databases">
        <title>Genomic Encyclopedia of Type Strains, Phase IV (KMG-IV): sequencing the most valuable type-strain genomes for metagenomic binning, comparative biology and taxonomic classification.</title>
        <authorList>
            <person name="Goeker M."/>
        </authorList>
    </citation>
    <scope>NUCLEOTIDE SEQUENCE [LARGE SCALE GENOMIC DNA]</scope>
    <source>
        <strain evidence="3 4">DSM 24995</strain>
    </source>
</reference>
<dbReference type="SUPFAM" id="SSF141868">
    <property type="entry name" value="EAL domain-like"/>
    <property type="match status" value="1"/>
</dbReference>
<name>A0A2V3XZR2_9FIRM</name>
<dbReference type="EMBL" id="QJKD01000013">
    <property type="protein sequence ID" value="PXX49676.1"/>
    <property type="molecule type" value="Genomic_DNA"/>
</dbReference>
<sequence length="417" mass="49142">MSRDKLSNCKKCYQATILSDKSYALINMNIKKFRYMNYAYGKKEADKILQVIKKTIQNFLADDEIIVRGEADNFFLLVSYISKKDFEKKWLIELVDLIFDIDNHYIHHNIYTSFGIYFIDSKEVKFEDALEKAQFCRLMSNSLDRRVFSYEIYEQSTYDEYMHTCYLEEYTAKANERGAYRVYIQPKIDLKTRKIIGGEALLRLLDHEKLLPASEFIPMLNKNGYVRIMDYYVFKSVVAALKERINQGKKNVRVSVNISNSFFKQDDYVREYSKVIKEYDMDTRYLEVEFMENINVHKGALKENIRAFHDMGICCSLDDFGNGFSNFEVLKECDLDVIKIDRCFFIEEMNDLNKEILRTIIHLIKTIGMKVIAEGVERKEDVDFLTSIGCDAVQGFYFYKPLPMEEFFALIDDSDTL</sequence>
<dbReference type="Pfam" id="PF00563">
    <property type="entry name" value="EAL"/>
    <property type="match status" value="1"/>
</dbReference>
<dbReference type="InterPro" id="IPR029787">
    <property type="entry name" value="Nucleotide_cyclase"/>
</dbReference>
<dbReference type="CDD" id="cd01948">
    <property type="entry name" value="EAL"/>
    <property type="match status" value="1"/>
</dbReference>
<dbReference type="Gene3D" id="3.20.20.450">
    <property type="entry name" value="EAL domain"/>
    <property type="match status" value="1"/>
</dbReference>
<dbReference type="GO" id="GO:0071111">
    <property type="term" value="F:cyclic-guanylate-specific phosphodiesterase activity"/>
    <property type="evidence" value="ECO:0007669"/>
    <property type="project" value="InterPro"/>
</dbReference>
<dbReference type="InterPro" id="IPR050706">
    <property type="entry name" value="Cyclic-di-GMP_PDE-like"/>
</dbReference>
<evidence type="ECO:0000313" key="4">
    <source>
        <dbReference type="Proteomes" id="UP000248057"/>
    </source>
</evidence>
<dbReference type="PANTHER" id="PTHR33121:SF70">
    <property type="entry name" value="SIGNALING PROTEIN YKOW"/>
    <property type="match status" value="1"/>
</dbReference>
<dbReference type="SMART" id="SM00052">
    <property type="entry name" value="EAL"/>
    <property type="match status" value="1"/>
</dbReference>
<proteinExistence type="predicted"/>
<dbReference type="Pfam" id="PF00990">
    <property type="entry name" value="GGDEF"/>
    <property type="match status" value="1"/>
</dbReference>